<reference evidence="2 3" key="1">
    <citation type="submission" date="2020-08" db="EMBL/GenBank/DDBJ databases">
        <title>Lysobacter sp. II4 sp. nov., isolated from soil.</title>
        <authorList>
            <person name="Woo C.Y."/>
            <person name="Kim J."/>
        </authorList>
    </citation>
    <scope>NUCLEOTIDE SEQUENCE [LARGE SCALE GENOMIC DNA]</scope>
    <source>
        <strain evidence="2 3">II4</strain>
    </source>
</reference>
<protein>
    <submittedName>
        <fullName evidence="2">Uncharacterized protein</fullName>
    </submittedName>
</protein>
<keyword evidence="3" id="KW-1185">Reference proteome</keyword>
<sequence>MKNSVAAVLLIFLLLGLALVRMLSSTTSSQVEPLDNDAKEAPVQPATVASAAAGTSSPPSGMRGPQPDLLPDPESLEAAKAARIAQLENQVISEPVSASWAAENARRIKSFLQANNLQAAHLPAVDQAGVNCRTTICRIELRTQDSLAAGELTQGILQTISEQMPTAQIFETDGSDGTTLLIFSTAAATTQGAAFRPKR</sequence>
<organism evidence="2 3">
    <name type="scientific">Agrilutibacter terrestris</name>
    <dbReference type="NCBI Taxonomy" id="2865112"/>
    <lineage>
        <taxon>Bacteria</taxon>
        <taxon>Pseudomonadati</taxon>
        <taxon>Pseudomonadota</taxon>
        <taxon>Gammaproteobacteria</taxon>
        <taxon>Lysobacterales</taxon>
        <taxon>Lysobacteraceae</taxon>
        <taxon>Agrilutibacter</taxon>
    </lineage>
</organism>
<accession>A0A7H0FZG0</accession>
<feature type="compositionally biased region" description="Low complexity" evidence="1">
    <location>
        <begin position="41"/>
        <end position="61"/>
    </location>
</feature>
<dbReference type="Proteomes" id="UP000516018">
    <property type="component" value="Chromosome"/>
</dbReference>
<name>A0A7H0FZG0_9GAMM</name>
<evidence type="ECO:0000313" key="3">
    <source>
        <dbReference type="Proteomes" id="UP000516018"/>
    </source>
</evidence>
<evidence type="ECO:0000256" key="1">
    <source>
        <dbReference type="SAM" id="MobiDB-lite"/>
    </source>
</evidence>
<dbReference type="RefSeq" id="WP_187712862.1">
    <property type="nucleotide sequence ID" value="NZ_CP060820.1"/>
</dbReference>
<evidence type="ECO:0000313" key="2">
    <source>
        <dbReference type="EMBL" id="QNP41426.1"/>
    </source>
</evidence>
<proteinExistence type="predicted"/>
<gene>
    <name evidence="2" type="ORF">H8B22_04165</name>
</gene>
<dbReference type="EMBL" id="CP060820">
    <property type="protein sequence ID" value="QNP41426.1"/>
    <property type="molecule type" value="Genomic_DNA"/>
</dbReference>
<feature type="region of interest" description="Disordered" evidence="1">
    <location>
        <begin position="29"/>
        <end position="73"/>
    </location>
</feature>
<dbReference type="AlphaFoldDB" id="A0A7H0FZG0"/>
<dbReference type="KEGG" id="lsx:H8B22_04165"/>